<evidence type="ECO:0000259" key="3">
    <source>
        <dbReference type="PROSITE" id="PS50076"/>
    </source>
</evidence>
<accession>A0AA36IUA7</accession>
<dbReference type="Pfam" id="PF00226">
    <property type="entry name" value="DnaJ"/>
    <property type="match status" value="1"/>
</dbReference>
<dbReference type="CDD" id="cd06257">
    <property type="entry name" value="DnaJ"/>
    <property type="match status" value="1"/>
</dbReference>
<dbReference type="Pfam" id="PF00106">
    <property type="entry name" value="adh_short"/>
    <property type="match status" value="1"/>
</dbReference>
<gene>
    <name evidence="4" type="ORF">EVOR1521_LOCUS18482</name>
</gene>
<dbReference type="SUPFAM" id="SSF51735">
    <property type="entry name" value="NAD(P)-binding Rossmann-fold domains"/>
    <property type="match status" value="1"/>
</dbReference>
<dbReference type="SUPFAM" id="SSF46565">
    <property type="entry name" value="Chaperone J-domain"/>
    <property type="match status" value="1"/>
</dbReference>
<dbReference type="PANTHER" id="PTHR24320:SF152">
    <property type="entry name" value="SHORT-CHAIN DEHYDROGENASE_REDUCTASE FAMILY PROTEIN"/>
    <property type="match status" value="1"/>
</dbReference>
<dbReference type="AlphaFoldDB" id="A0AA36IUA7"/>
<sequence length="416" mass="45237">MRAWDFALGDAVETLSGAEGRVLLVESGEVLLREASTGRMARAKTSELFRPGARQALATHRAVLGLGPAAGPQEATRAFRRLAKQHHPDKGGDPETFRSLHDAFQVDTRCALHTSQAVAWRYLRLPRAAVPTAGEVLAATKYALSGKEVLITGACNGIGLALALALLECPVKKLYLHGRCKERVAEVVARLPKAQRQKCCAAVADLSSLKEVDDLVATFTAPPDVIICCAGIATLPRWTASRDGYESQWAVNHLAHFHLVTQMAKSSSSLRVVMVSSDLQKLGKRWLHLDSATLQGINNPSCYSFLGNYITSKYCNRLFAASLARQGVEAVVCTPGEVATDIDRHLPWILRRLLRWSSRKLLPEQGAATLAFCASADVQPGAFYANSRQVHVPTEGAAEDELWQFSERLVAAALKH</sequence>
<dbReference type="Gene3D" id="3.40.50.720">
    <property type="entry name" value="NAD(P)-binding Rossmann-like Domain"/>
    <property type="match status" value="1"/>
</dbReference>
<dbReference type="Proteomes" id="UP001178507">
    <property type="component" value="Unassembled WGS sequence"/>
</dbReference>
<feature type="domain" description="J" evidence="3">
    <location>
        <begin position="59"/>
        <end position="128"/>
    </location>
</feature>
<organism evidence="4 5">
    <name type="scientific">Effrenium voratum</name>
    <dbReference type="NCBI Taxonomy" id="2562239"/>
    <lineage>
        <taxon>Eukaryota</taxon>
        <taxon>Sar</taxon>
        <taxon>Alveolata</taxon>
        <taxon>Dinophyceae</taxon>
        <taxon>Suessiales</taxon>
        <taxon>Symbiodiniaceae</taxon>
        <taxon>Effrenium</taxon>
    </lineage>
</organism>
<evidence type="ECO:0000256" key="1">
    <source>
        <dbReference type="ARBA" id="ARBA00006484"/>
    </source>
</evidence>
<dbReference type="Gene3D" id="1.10.287.110">
    <property type="entry name" value="DnaJ domain"/>
    <property type="match status" value="1"/>
</dbReference>
<reference evidence="4" key="1">
    <citation type="submission" date="2023-08" db="EMBL/GenBank/DDBJ databases">
        <authorList>
            <person name="Chen Y."/>
            <person name="Shah S."/>
            <person name="Dougan E. K."/>
            <person name="Thang M."/>
            <person name="Chan C."/>
        </authorList>
    </citation>
    <scope>NUCLEOTIDE SEQUENCE</scope>
</reference>
<keyword evidence="5" id="KW-1185">Reference proteome</keyword>
<evidence type="ECO:0000256" key="2">
    <source>
        <dbReference type="ARBA" id="ARBA00023002"/>
    </source>
</evidence>
<dbReference type="SMART" id="SM00271">
    <property type="entry name" value="DnaJ"/>
    <property type="match status" value="1"/>
</dbReference>
<dbReference type="InterPro" id="IPR002347">
    <property type="entry name" value="SDR_fam"/>
</dbReference>
<dbReference type="PROSITE" id="PS50076">
    <property type="entry name" value="DNAJ_2"/>
    <property type="match status" value="1"/>
</dbReference>
<comment type="caution">
    <text evidence="4">The sequence shown here is derived from an EMBL/GenBank/DDBJ whole genome shotgun (WGS) entry which is preliminary data.</text>
</comment>
<dbReference type="PRINTS" id="PR00081">
    <property type="entry name" value="GDHRDH"/>
</dbReference>
<keyword evidence="2" id="KW-0560">Oxidoreductase</keyword>
<proteinExistence type="inferred from homology"/>
<protein>
    <recommendedName>
        <fullName evidence="3">J domain-containing protein</fullName>
    </recommendedName>
</protein>
<dbReference type="PANTHER" id="PTHR24320">
    <property type="entry name" value="RETINOL DEHYDROGENASE"/>
    <property type="match status" value="1"/>
</dbReference>
<name>A0AA36IUA7_9DINO</name>
<dbReference type="GO" id="GO:0016491">
    <property type="term" value="F:oxidoreductase activity"/>
    <property type="evidence" value="ECO:0007669"/>
    <property type="project" value="UniProtKB-KW"/>
</dbReference>
<dbReference type="InterPro" id="IPR036291">
    <property type="entry name" value="NAD(P)-bd_dom_sf"/>
</dbReference>
<evidence type="ECO:0000313" key="5">
    <source>
        <dbReference type="Proteomes" id="UP001178507"/>
    </source>
</evidence>
<dbReference type="EMBL" id="CAUJNA010002624">
    <property type="protein sequence ID" value="CAJ1393659.1"/>
    <property type="molecule type" value="Genomic_DNA"/>
</dbReference>
<dbReference type="InterPro" id="IPR001623">
    <property type="entry name" value="DnaJ_domain"/>
</dbReference>
<dbReference type="InterPro" id="IPR036869">
    <property type="entry name" value="J_dom_sf"/>
</dbReference>
<comment type="similarity">
    <text evidence="1">Belongs to the short-chain dehydrogenases/reductases (SDR) family.</text>
</comment>
<evidence type="ECO:0000313" key="4">
    <source>
        <dbReference type="EMBL" id="CAJ1393659.1"/>
    </source>
</evidence>